<proteinExistence type="predicted"/>
<gene>
    <name evidence="1" type="ORF">DSO57_1032116</name>
</gene>
<reference evidence="1" key="1">
    <citation type="submission" date="2022-04" db="EMBL/GenBank/DDBJ databases">
        <title>Genome of the entomopathogenic fungus Entomophthora muscae.</title>
        <authorList>
            <person name="Elya C."/>
            <person name="Lovett B.R."/>
            <person name="Lee E."/>
            <person name="Macias A.M."/>
            <person name="Hajek A.E."/>
            <person name="De Bivort B.L."/>
            <person name="Kasson M.T."/>
            <person name="De Fine Licht H.H."/>
            <person name="Stajich J.E."/>
        </authorList>
    </citation>
    <scope>NUCLEOTIDE SEQUENCE</scope>
    <source>
        <strain evidence="1">Berkeley</strain>
    </source>
</reference>
<evidence type="ECO:0000313" key="1">
    <source>
        <dbReference type="EMBL" id="KAJ9064295.1"/>
    </source>
</evidence>
<accession>A0ACC2SPS6</accession>
<sequence length="228" mass="24793">MVLALVSGENLVKLDPSSTERPLKVLVSMTFGSRSHIKNIFEIGKTLQKRGHKLSYMAIEPYLRFADGYNVTRHQLGPSGIEVDDHRGISELNQVPVNPLLDTLDALIEHLPIIYRMTLKDVLDVIDLEKPDVMICDFFSPSCIDGAHQRKIPLITGLQTLDGPILPPPTSLASSPTSPRPSRASTSSNASTPPPCIPSWPSPDTSPSTQRSTLNAPCLASPPPLLSM</sequence>
<dbReference type="EMBL" id="QTSX02004498">
    <property type="protein sequence ID" value="KAJ9064295.1"/>
    <property type="molecule type" value="Genomic_DNA"/>
</dbReference>
<protein>
    <submittedName>
        <fullName evidence="1">Uncharacterized protein</fullName>
    </submittedName>
</protein>
<name>A0ACC2SPS6_9FUNG</name>
<keyword evidence="2" id="KW-1185">Reference proteome</keyword>
<dbReference type="Proteomes" id="UP001165960">
    <property type="component" value="Unassembled WGS sequence"/>
</dbReference>
<evidence type="ECO:0000313" key="2">
    <source>
        <dbReference type="Proteomes" id="UP001165960"/>
    </source>
</evidence>
<organism evidence="1 2">
    <name type="scientific">Entomophthora muscae</name>
    <dbReference type="NCBI Taxonomy" id="34485"/>
    <lineage>
        <taxon>Eukaryota</taxon>
        <taxon>Fungi</taxon>
        <taxon>Fungi incertae sedis</taxon>
        <taxon>Zoopagomycota</taxon>
        <taxon>Entomophthoromycotina</taxon>
        <taxon>Entomophthoromycetes</taxon>
        <taxon>Entomophthorales</taxon>
        <taxon>Entomophthoraceae</taxon>
        <taxon>Entomophthora</taxon>
    </lineage>
</organism>
<comment type="caution">
    <text evidence="1">The sequence shown here is derived from an EMBL/GenBank/DDBJ whole genome shotgun (WGS) entry which is preliminary data.</text>
</comment>